<dbReference type="PANTHER" id="PTHR40836">
    <property type="entry name" value="RB1-INDUCIBLE COILED-COIL PROTEIN"/>
    <property type="match status" value="1"/>
</dbReference>
<name>A0A822XW48_NELNU</name>
<dbReference type="Proteomes" id="UP000607653">
    <property type="component" value="Unassembled WGS sequence"/>
</dbReference>
<reference evidence="1 2" key="1">
    <citation type="journal article" date="2020" name="Mol. Biol. Evol.">
        <title>Distinct Expression and Methylation Patterns for Genes with Different Fates following a Single Whole-Genome Duplication in Flowering Plants.</title>
        <authorList>
            <person name="Shi T."/>
            <person name="Rahmani R.S."/>
            <person name="Gugger P.F."/>
            <person name="Wang M."/>
            <person name="Li H."/>
            <person name="Zhang Y."/>
            <person name="Li Z."/>
            <person name="Wang Q."/>
            <person name="Van de Peer Y."/>
            <person name="Marchal K."/>
            <person name="Chen J."/>
        </authorList>
    </citation>
    <scope>NUCLEOTIDE SEQUENCE [LARGE SCALE GENOMIC DNA]</scope>
    <source>
        <tissue evidence="1">Leaf</tissue>
    </source>
</reference>
<accession>A0A822XW48</accession>
<evidence type="ECO:0000313" key="2">
    <source>
        <dbReference type="Proteomes" id="UP000607653"/>
    </source>
</evidence>
<dbReference type="EMBL" id="DUZY01000001">
    <property type="protein sequence ID" value="DAD24560.1"/>
    <property type="molecule type" value="Genomic_DNA"/>
</dbReference>
<protein>
    <submittedName>
        <fullName evidence="1">Uncharacterized protein</fullName>
    </submittedName>
</protein>
<sequence length="68" mass="7953">MHSNYPFTQEEELQKFKKEFEAWKAARVWEHPKVVELSRIPGQWLAQGNLNNGTKSSHSEQIPLIDCD</sequence>
<gene>
    <name evidence="1" type="ORF">HUJ06_026024</name>
</gene>
<keyword evidence="2" id="KW-1185">Reference proteome</keyword>
<dbReference type="AlphaFoldDB" id="A0A822XW48"/>
<proteinExistence type="predicted"/>
<evidence type="ECO:0000313" key="1">
    <source>
        <dbReference type="EMBL" id="DAD24560.1"/>
    </source>
</evidence>
<dbReference type="PANTHER" id="PTHR40836:SF4">
    <property type="entry name" value="RB1-INDUCIBLE COILED-COIL PROTEIN"/>
    <property type="match status" value="1"/>
</dbReference>
<organism evidence="1 2">
    <name type="scientific">Nelumbo nucifera</name>
    <name type="common">Sacred lotus</name>
    <dbReference type="NCBI Taxonomy" id="4432"/>
    <lineage>
        <taxon>Eukaryota</taxon>
        <taxon>Viridiplantae</taxon>
        <taxon>Streptophyta</taxon>
        <taxon>Embryophyta</taxon>
        <taxon>Tracheophyta</taxon>
        <taxon>Spermatophyta</taxon>
        <taxon>Magnoliopsida</taxon>
        <taxon>Proteales</taxon>
        <taxon>Nelumbonaceae</taxon>
        <taxon>Nelumbo</taxon>
    </lineage>
</organism>
<comment type="caution">
    <text evidence="1">The sequence shown here is derived from an EMBL/GenBank/DDBJ whole genome shotgun (WGS) entry which is preliminary data.</text>
</comment>